<evidence type="ECO:0000256" key="5">
    <source>
        <dbReference type="ARBA" id="ARBA00023136"/>
    </source>
</evidence>
<reference evidence="8 9" key="1">
    <citation type="journal article" date="2015" name="Genome Announc.">
        <title>Expanding the biotechnology potential of lactobacilli through comparative genomics of 213 strains and associated genera.</title>
        <authorList>
            <person name="Sun Z."/>
            <person name="Harris H.M."/>
            <person name="McCann A."/>
            <person name="Guo C."/>
            <person name="Argimon S."/>
            <person name="Zhang W."/>
            <person name="Yang X."/>
            <person name="Jeffery I.B."/>
            <person name="Cooney J.C."/>
            <person name="Kagawa T.F."/>
            <person name="Liu W."/>
            <person name="Song Y."/>
            <person name="Salvetti E."/>
            <person name="Wrobel A."/>
            <person name="Rasinkangas P."/>
            <person name="Parkhill J."/>
            <person name="Rea M.C."/>
            <person name="O'Sullivan O."/>
            <person name="Ritari J."/>
            <person name="Douillard F.P."/>
            <person name="Paul Ross R."/>
            <person name="Yang R."/>
            <person name="Briner A.E."/>
            <person name="Felis G.E."/>
            <person name="de Vos W.M."/>
            <person name="Barrangou R."/>
            <person name="Klaenhammer T.R."/>
            <person name="Caufield P.W."/>
            <person name="Cui Y."/>
            <person name="Zhang H."/>
            <person name="O'Toole P.W."/>
        </authorList>
    </citation>
    <scope>NUCLEOTIDE SEQUENCE [LARGE SCALE GENOMIC DNA]</scope>
    <source>
        <strain evidence="8 9">DSM 16991</strain>
    </source>
</reference>
<comment type="caution">
    <text evidence="8">The sequence shown here is derived from an EMBL/GenBank/DDBJ whole genome shotgun (WGS) entry which is preliminary data.</text>
</comment>
<dbReference type="SUPFAM" id="SSF103473">
    <property type="entry name" value="MFS general substrate transporter"/>
    <property type="match status" value="1"/>
</dbReference>
<dbReference type="CDD" id="cd17321">
    <property type="entry name" value="MFS_MMR_MDR_like"/>
    <property type="match status" value="1"/>
</dbReference>
<feature type="transmembrane region" description="Helical" evidence="6">
    <location>
        <begin position="103"/>
        <end position="124"/>
    </location>
</feature>
<feature type="transmembrane region" description="Helical" evidence="6">
    <location>
        <begin position="356"/>
        <end position="373"/>
    </location>
</feature>
<dbReference type="InterPro" id="IPR020846">
    <property type="entry name" value="MFS_dom"/>
</dbReference>
<accession>A0A0R1XHC4</accession>
<name>A0A0R1XHC4_9LACO</name>
<feature type="transmembrane region" description="Helical" evidence="6">
    <location>
        <begin position="76"/>
        <end position="97"/>
    </location>
</feature>
<keyword evidence="5 6" id="KW-0472">Membrane</keyword>
<dbReference type="Gene3D" id="1.20.1250.20">
    <property type="entry name" value="MFS general substrate transporter like domains"/>
    <property type="match status" value="2"/>
</dbReference>
<feature type="domain" description="Major facilitator superfamily (MFS) profile" evidence="7">
    <location>
        <begin position="12"/>
        <end position="472"/>
    </location>
</feature>
<evidence type="ECO:0000313" key="9">
    <source>
        <dbReference type="Proteomes" id="UP000050949"/>
    </source>
</evidence>
<feature type="transmembrane region" description="Helical" evidence="6">
    <location>
        <begin position="445"/>
        <end position="465"/>
    </location>
</feature>
<proteinExistence type="predicted"/>
<feature type="transmembrane region" description="Helical" evidence="6">
    <location>
        <begin position="198"/>
        <end position="219"/>
    </location>
</feature>
<feature type="transmembrane region" description="Helical" evidence="6">
    <location>
        <begin position="332"/>
        <end position="350"/>
    </location>
</feature>
<dbReference type="PANTHER" id="PTHR42718">
    <property type="entry name" value="MAJOR FACILITATOR SUPERFAMILY MULTIDRUG TRANSPORTER MFSC"/>
    <property type="match status" value="1"/>
</dbReference>
<keyword evidence="3 6" id="KW-0812">Transmembrane</keyword>
<dbReference type="InterPro" id="IPR036259">
    <property type="entry name" value="MFS_trans_sf"/>
</dbReference>
<dbReference type="PROSITE" id="PS50850">
    <property type="entry name" value="MFS"/>
    <property type="match status" value="1"/>
</dbReference>
<dbReference type="PRINTS" id="PR01036">
    <property type="entry name" value="TCRTETB"/>
</dbReference>
<keyword evidence="4 6" id="KW-1133">Transmembrane helix</keyword>
<feature type="transmembrane region" description="Helical" evidence="6">
    <location>
        <begin position="259"/>
        <end position="282"/>
    </location>
</feature>
<dbReference type="GO" id="GO:0005886">
    <property type="term" value="C:plasma membrane"/>
    <property type="evidence" value="ECO:0007669"/>
    <property type="project" value="UniProtKB-SubCell"/>
</dbReference>
<comment type="subcellular location">
    <subcellularLocation>
        <location evidence="1">Cell membrane</location>
        <topology evidence="1">Multi-pass membrane protein</topology>
    </subcellularLocation>
</comment>
<evidence type="ECO:0000256" key="4">
    <source>
        <dbReference type="ARBA" id="ARBA00022989"/>
    </source>
</evidence>
<feature type="transmembrane region" description="Helical" evidence="6">
    <location>
        <begin position="394"/>
        <end position="416"/>
    </location>
</feature>
<feature type="transmembrane region" description="Helical" evidence="6">
    <location>
        <begin position="136"/>
        <end position="160"/>
    </location>
</feature>
<organism evidence="8 9">
    <name type="scientific">Schleiferilactobacillus harbinensis DSM 16991</name>
    <dbReference type="NCBI Taxonomy" id="1122147"/>
    <lineage>
        <taxon>Bacteria</taxon>
        <taxon>Bacillati</taxon>
        <taxon>Bacillota</taxon>
        <taxon>Bacilli</taxon>
        <taxon>Lactobacillales</taxon>
        <taxon>Lactobacillaceae</taxon>
        <taxon>Schleiferilactobacillus</taxon>
    </lineage>
</organism>
<dbReference type="GO" id="GO:0022857">
    <property type="term" value="F:transmembrane transporter activity"/>
    <property type="evidence" value="ECO:0007669"/>
    <property type="project" value="InterPro"/>
</dbReference>
<evidence type="ECO:0000256" key="1">
    <source>
        <dbReference type="ARBA" id="ARBA00004651"/>
    </source>
</evidence>
<dbReference type="Pfam" id="PF07690">
    <property type="entry name" value="MFS_1"/>
    <property type="match status" value="1"/>
</dbReference>
<keyword evidence="2" id="KW-0813">Transport</keyword>
<feature type="transmembrane region" description="Helical" evidence="6">
    <location>
        <begin position="12"/>
        <end position="38"/>
    </location>
</feature>
<dbReference type="eggNOG" id="COG2814">
    <property type="taxonomic scope" value="Bacteria"/>
</dbReference>
<evidence type="ECO:0000259" key="7">
    <source>
        <dbReference type="PROSITE" id="PS50850"/>
    </source>
</evidence>
<dbReference type="InterPro" id="IPR011701">
    <property type="entry name" value="MFS"/>
</dbReference>
<dbReference type="AlphaFoldDB" id="A0A0R1XHC4"/>
<dbReference type="PATRIC" id="fig|1122147.4.peg.2732"/>
<sequence length="474" mass="51355">MFHVEQRSRWIMLFATSMVSFMSTLDASVVNIAIPHISRELGVPMNQAEWVVSVYLVAICALLIFFGRLADQIGRILVFQTGTLIFVAGSLACGFSVSLPMLLGARLFQALGASMVMSSNFGIITQAFPMGEHGRALGLNSTFVQIGNIAGPGIGGVILAIANWHWIFFINVPIGIIAFIVGYRIYPHEPVVFRHVQVDWPGYSTFALAVISFFIAIYWGQGVGFSHLGVIALFALAAVLVVGFIFIEQRVAAPLITLGIFRSPGFTIGIITAMLVYMVGYFNNVIMPFYLQETLALSSATAGLILMAVPLLNMISAPTGGIISDHIGAEKVSFYALFIFFVPLLLFLFVQPAWSLGWLIFGLAMFGVANGAFQNNPMIMGNAGKEYQGIAGAMAALGRNIGMALGLSLATSLLYWDMSQQAGRRVTAYPHAQPHWFIQAMHFSYGWAVGLIGSAVLLLGGLLFYRGHIAEASR</sequence>
<feature type="transmembrane region" description="Helical" evidence="6">
    <location>
        <begin position="166"/>
        <end position="186"/>
    </location>
</feature>
<gene>
    <name evidence="8" type="ORF">FC91_GL002650</name>
</gene>
<dbReference type="RefSeq" id="WP_373880566.1">
    <property type="nucleotide sequence ID" value="NZ_AUEH01000037.1"/>
</dbReference>
<evidence type="ECO:0000256" key="3">
    <source>
        <dbReference type="ARBA" id="ARBA00022692"/>
    </source>
</evidence>
<dbReference type="Proteomes" id="UP000050949">
    <property type="component" value="Unassembled WGS sequence"/>
</dbReference>
<evidence type="ECO:0000256" key="6">
    <source>
        <dbReference type="SAM" id="Phobius"/>
    </source>
</evidence>
<dbReference type="PANTHER" id="PTHR42718:SF9">
    <property type="entry name" value="MAJOR FACILITATOR SUPERFAMILY MULTIDRUG TRANSPORTER MFSC"/>
    <property type="match status" value="1"/>
</dbReference>
<evidence type="ECO:0000256" key="2">
    <source>
        <dbReference type="ARBA" id="ARBA00022448"/>
    </source>
</evidence>
<feature type="transmembrane region" description="Helical" evidence="6">
    <location>
        <begin position="225"/>
        <end position="247"/>
    </location>
</feature>
<protein>
    <submittedName>
        <fullName evidence="8">Transporter, major facilitator family protein</fullName>
    </submittedName>
</protein>
<evidence type="ECO:0000313" key="8">
    <source>
        <dbReference type="EMBL" id="KRM27305.1"/>
    </source>
</evidence>
<dbReference type="EMBL" id="AZFW01000051">
    <property type="protein sequence ID" value="KRM27305.1"/>
    <property type="molecule type" value="Genomic_DNA"/>
</dbReference>
<feature type="transmembrane region" description="Helical" evidence="6">
    <location>
        <begin position="50"/>
        <end position="69"/>
    </location>
</feature>